<keyword evidence="3" id="KW-1185">Reference proteome</keyword>
<feature type="transmembrane region" description="Helical" evidence="1">
    <location>
        <begin position="609"/>
        <end position="630"/>
    </location>
</feature>
<keyword evidence="1" id="KW-0472">Membrane</keyword>
<dbReference type="Proteomes" id="UP000594454">
    <property type="component" value="Chromosome 6"/>
</dbReference>
<evidence type="ECO:0000256" key="1">
    <source>
        <dbReference type="SAM" id="Phobius"/>
    </source>
</evidence>
<dbReference type="OrthoDB" id="7760340at2759"/>
<protein>
    <submittedName>
        <fullName evidence="2">Uncharacterized protein</fullName>
    </submittedName>
</protein>
<sequence>MFNLTTIYNSQNAEAQCCEKADGRSRERIVSTSHYSTDKSGSSGYYSSRVCSTSSVEDHIYSEPAIDVIHPLKQLTLPIEPTLQEHKSQTTELETGENYYNAEFDGASKINEELQSLKNSIRNLDKHLRNYSGLNRITLSRLSEISNPGPNESVVYDDVGTISIYDKSRASRAMPTIMEGNDGGHSSLRSRLSWTEDVDDSLTDIDLDSFRLVNEVARKSTKRNEKVKKTAGIDSPTFDKTKVLDEEVIENNYKCSKYINSCPEDAYNVESLVGSMASHGVSTPRNDNERKGLGFFLKRYEDQLHFQSTKDILEDIRSKVNALKTSTTELNCHPGESQEIGIDSQPTLHTTIPKDLEHYIAILKHELEAYLSLMNHSNEMEIKQLCMGLGNNQKVLTITKAFERRKSLASDNSNSLSYEPLRSSSYNTLPYAYTHEHSSSTITTIASSDPNFHLKRKSQTKHSEYNASQRFSSLRHGRHFVEEHRDDIVGCATTNGQLKALPTATQLQKNLSLQRPMLDKRNREDNGNDKTSILEWHMNKPSIWEQYYGTNRKNQTLTGKRGQLIKNGSSILSYPSSRPESDFTLDLPRAEQLRIKMDKEKKFRHRCRILTTFLSLVFFLLTVMVVSLILTRGKRMFGSML</sequence>
<evidence type="ECO:0000313" key="3">
    <source>
        <dbReference type="Proteomes" id="UP000594454"/>
    </source>
</evidence>
<organism evidence="2 3">
    <name type="scientific">Hermetia illucens</name>
    <name type="common">Black soldier fly</name>
    <dbReference type="NCBI Taxonomy" id="343691"/>
    <lineage>
        <taxon>Eukaryota</taxon>
        <taxon>Metazoa</taxon>
        <taxon>Ecdysozoa</taxon>
        <taxon>Arthropoda</taxon>
        <taxon>Hexapoda</taxon>
        <taxon>Insecta</taxon>
        <taxon>Pterygota</taxon>
        <taxon>Neoptera</taxon>
        <taxon>Endopterygota</taxon>
        <taxon>Diptera</taxon>
        <taxon>Brachycera</taxon>
        <taxon>Stratiomyomorpha</taxon>
        <taxon>Stratiomyidae</taxon>
        <taxon>Hermetiinae</taxon>
        <taxon>Hermetia</taxon>
    </lineage>
</organism>
<proteinExistence type="predicted"/>
<dbReference type="EMBL" id="LR899014">
    <property type="protein sequence ID" value="CAD7092614.1"/>
    <property type="molecule type" value="Genomic_DNA"/>
</dbReference>
<reference evidence="2 3" key="1">
    <citation type="submission" date="2020-11" db="EMBL/GenBank/DDBJ databases">
        <authorList>
            <person name="Wallbank WR R."/>
            <person name="Pardo Diaz C."/>
            <person name="Kozak K."/>
            <person name="Martin S."/>
            <person name="Jiggins C."/>
            <person name="Moest M."/>
            <person name="Warren A I."/>
            <person name="Generalovic N T."/>
            <person name="Byers J.R.P. K."/>
            <person name="Montejo-Kovacevich G."/>
            <person name="Yen C E."/>
        </authorList>
    </citation>
    <scope>NUCLEOTIDE SEQUENCE [LARGE SCALE GENOMIC DNA]</scope>
</reference>
<dbReference type="AlphaFoldDB" id="A0A7R8Z0N8"/>
<keyword evidence="1" id="KW-0812">Transmembrane</keyword>
<name>A0A7R8Z0N8_HERIL</name>
<keyword evidence="1" id="KW-1133">Transmembrane helix</keyword>
<gene>
    <name evidence="2" type="ORF">HERILL_LOCUS14963</name>
</gene>
<accession>A0A7R8Z0N8</accession>
<evidence type="ECO:0000313" key="2">
    <source>
        <dbReference type="EMBL" id="CAD7092614.1"/>
    </source>
</evidence>
<dbReference type="InParanoid" id="A0A7R8Z0N8"/>